<dbReference type="InterPro" id="IPR002826">
    <property type="entry name" value="MptE-like"/>
</dbReference>
<protein>
    <submittedName>
        <fullName evidence="2">DUF115 domain-containing protein</fullName>
    </submittedName>
</protein>
<reference evidence="3" key="1">
    <citation type="submission" date="2018-09" db="EMBL/GenBank/DDBJ databases">
        <authorList>
            <person name="Zhu H."/>
        </authorList>
    </citation>
    <scope>NUCLEOTIDE SEQUENCE [LARGE SCALE GENOMIC DNA]</scope>
    <source>
        <strain evidence="3">K2R23-3</strain>
    </source>
</reference>
<evidence type="ECO:0000259" key="1">
    <source>
        <dbReference type="Pfam" id="PF01973"/>
    </source>
</evidence>
<dbReference type="RefSeq" id="WP_119882693.1">
    <property type="nucleotide sequence ID" value="NZ_CP032418.1"/>
</dbReference>
<dbReference type="Pfam" id="PF01973">
    <property type="entry name" value="MptE-like"/>
    <property type="match status" value="1"/>
</dbReference>
<dbReference type="OrthoDB" id="5291305at2"/>
<keyword evidence="3" id="KW-1185">Reference proteome</keyword>
<dbReference type="PANTHER" id="PTHR41786:SF1">
    <property type="entry name" value="6-HYDROXYMETHYLPTERIN DIPHOSPHOKINASE MPTE-LIKE DOMAIN-CONTAINING PROTEIN"/>
    <property type="match status" value="1"/>
</dbReference>
<organism evidence="2 3">
    <name type="scientific">Paenisporosarcina cavernae</name>
    <dbReference type="NCBI Taxonomy" id="2320858"/>
    <lineage>
        <taxon>Bacteria</taxon>
        <taxon>Bacillati</taxon>
        <taxon>Bacillota</taxon>
        <taxon>Bacilli</taxon>
        <taxon>Bacillales</taxon>
        <taxon>Caryophanaceae</taxon>
        <taxon>Paenisporosarcina</taxon>
    </lineage>
</organism>
<dbReference type="Proteomes" id="UP000265725">
    <property type="component" value="Chromosome"/>
</dbReference>
<proteinExistence type="predicted"/>
<dbReference type="PANTHER" id="PTHR41786">
    <property type="entry name" value="MOTILITY ACCESSORY FACTOR MAF"/>
    <property type="match status" value="1"/>
</dbReference>
<dbReference type="EMBL" id="CP032418">
    <property type="protein sequence ID" value="AYC28951.1"/>
    <property type="molecule type" value="Genomic_DNA"/>
</dbReference>
<feature type="domain" description="6-hydroxymethylpterin diphosphokinase MptE-like" evidence="1">
    <location>
        <begin position="186"/>
        <end position="349"/>
    </location>
</feature>
<dbReference type="KEGG" id="paek:D3873_03340"/>
<dbReference type="AlphaFoldDB" id="A0A385YR37"/>
<evidence type="ECO:0000313" key="2">
    <source>
        <dbReference type="EMBL" id="AYC28951.1"/>
    </source>
</evidence>
<accession>A0A385YR37</accession>
<evidence type="ECO:0000313" key="3">
    <source>
        <dbReference type="Proteomes" id="UP000265725"/>
    </source>
</evidence>
<sequence length="425" mass="48921">MSNDIFSKNQLYFNDAIEDIVSHDFTNSPFIFANSREGIINCRYSTPEKTLFMHSNYNMNNEVQTFSRMIEMDNTPLLIVGFSLGYHLTSLLQESSREIFILEPNIELFSNVTRKVDISSFLRKENLFFLFPGFSQNISEVLQRKLRIIIHEPSMKIITNKSLKQTIENLYMQQLSFNRNKELMKENFLYNTSLNLDNLSSHCIQSDKIILVASGPTLDRRLELLKELSLSFPIFAAGSALRILLKNNIIPSLVFFSDPLEIVSKQIEGIETSNLTGVFLSTSSSKTLKMFKGKKLIAFQNGYPDAQELAKKHQKKIYNVGGSVVTLMTDYAISLEPKNILFAGFNFSLVDGELYTKSTKEDDIMMDSSADLRKIQDYFGREIFSPKNLAIYKEWIERRIAEEKEIDFQNLCPEGAYIRNTQLYK</sequence>
<name>A0A385YR37_9BACL</name>
<gene>
    <name evidence="2" type="ORF">D3873_03340</name>
</gene>